<dbReference type="CDD" id="cd02199">
    <property type="entry name" value="YjgF_YER057c_UK114_like_1"/>
    <property type="match status" value="1"/>
</dbReference>
<dbReference type="InterPro" id="IPR035959">
    <property type="entry name" value="RutC-like_sf"/>
</dbReference>
<evidence type="ECO:0000313" key="2">
    <source>
        <dbReference type="EMBL" id="ACV64074.1"/>
    </source>
</evidence>
<dbReference type="Gene3D" id="3.30.1330.40">
    <property type="entry name" value="RutC-like"/>
    <property type="match status" value="1"/>
</dbReference>
<dbReference type="PANTHER" id="PTHR43760:SF1">
    <property type="entry name" value="ENDORIBONUCLEASE L-PSP_CHORISMATE MUTASE-LIKE DOMAIN-CONTAINING PROTEIN"/>
    <property type="match status" value="1"/>
</dbReference>
<dbReference type="eggNOG" id="COG0251">
    <property type="taxonomic scope" value="Bacteria"/>
</dbReference>
<dbReference type="InterPro" id="IPR013813">
    <property type="entry name" value="Endoribo_LPSP/chorism_mut-like"/>
</dbReference>
<proteinExistence type="predicted"/>
<dbReference type="SUPFAM" id="SSF55298">
    <property type="entry name" value="YjgF-like"/>
    <property type="match status" value="1"/>
</dbReference>
<keyword evidence="3" id="KW-1185">Reference proteome</keyword>
<reference evidence="2 3" key="1">
    <citation type="journal article" date="2009" name="Stand. Genomic Sci.">
        <title>Complete genome sequence of Desulfotomaculum acetoxidans type strain (5575).</title>
        <authorList>
            <person name="Spring S."/>
            <person name="Lapidus A."/>
            <person name="Schroder M."/>
            <person name="Gleim D."/>
            <person name="Sims D."/>
            <person name="Meincke L."/>
            <person name="Glavina Del Rio T."/>
            <person name="Tice H."/>
            <person name="Copeland A."/>
            <person name="Cheng J.F."/>
            <person name="Lucas S."/>
            <person name="Chen F."/>
            <person name="Nolan M."/>
            <person name="Bruce D."/>
            <person name="Goodwin L."/>
            <person name="Pitluck S."/>
            <person name="Ivanova N."/>
            <person name="Mavromatis K."/>
            <person name="Mikhailova N."/>
            <person name="Pati A."/>
            <person name="Chen A."/>
            <person name="Palaniappan K."/>
            <person name="Land M."/>
            <person name="Hauser L."/>
            <person name="Chang Y.J."/>
            <person name="Jeffries C.D."/>
            <person name="Chain P."/>
            <person name="Saunders E."/>
            <person name="Brettin T."/>
            <person name="Detter J.C."/>
            <person name="Goker M."/>
            <person name="Bristow J."/>
            <person name="Eisen J.A."/>
            <person name="Markowitz V."/>
            <person name="Hugenholtz P."/>
            <person name="Kyrpides N.C."/>
            <person name="Klenk H.P."/>
            <person name="Han C."/>
        </authorList>
    </citation>
    <scope>NUCLEOTIDE SEQUENCE [LARGE SCALE GENOMIC DNA]</scope>
    <source>
        <strain evidence="3">ATCC 49208 / DSM 771 / VKM B-1644</strain>
    </source>
</reference>
<dbReference type="Proteomes" id="UP000002217">
    <property type="component" value="Chromosome"/>
</dbReference>
<name>C8W5S4_DESAS</name>
<gene>
    <name evidence="2" type="ordered locus">Dtox_3343</name>
</gene>
<protein>
    <submittedName>
        <fullName evidence="2">Endoribonuclease L-PSP</fullName>
    </submittedName>
</protein>
<dbReference type="HOGENOM" id="CLU_104845_0_1_9"/>
<dbReference type="Pfam" id="PF14588">
    <property type="entry name" value="YjgF_endoribonc"/>
    <property type="match status" value="1"/>
</dbReference>
<dbReference type="KEGG" id="dae:Dtox_3343"/>
<dbReference type="PANTHER" id="PTHR43760">
    <property type="entry name" value="ENDORIBONUCLEASE-RELATED"/>
    <property type="match status" value="1"/>
</dbReference>
<feature type="domain" description="Endoribonuclease L-PSP/chorismate mutase-like" evidence="1">
    <location>
        <begin position="6"/>
        <end position="142"/>
    </location>
</feature>
<organism evidence="2 3">
    <name type="scientific">Desulfofarcimen acetoxidans (strain ATCC 49208 / DSM 771 / KCTC 5769 / VKM B-1644 / 5575)</name>
    <name type="common">Desulfotomaculum acetoxidans</name>
    <dbReference type="NCBI Taxonomy" id="485916"/>
    <lineage>
        <taxon>Bacteria</taxon>
        <taxon>Bacillati</taxon>
        <taxon>Bacillota</taxon>
        <taxon>Clostridia</taxon>
        <taxon>Eubacteriales</taxon>
        <taxon>Peptococcaceae</taxon>
        <taxon>Desulfofarcimen</taxon>
    </lineage>
</organism>
<dbReference type="AlphaFoldDB" id="C8W5S4"/>
<dbReference type="OrthoDB" id="9806350at2"/>
<evidence type="ECO:0000259" key="1">
    <source>
        <dbReference type="Pfam" id="PF14588"/>
    </source>
</evidence>
<dbReference type="EMBL" id="CP001720">
    <property type="protein sequence ID" value="ACV64074.1"/>
    <property type="molecule type" value="Genomic_DNA"/>
</dbReference>
<dbReference type="RefSeq" id="WP_015758764.1">
    <property type="nucleotide sequence ID" value="NC_013216.1"/>
</dbReference>
<evidence type="ECO:0000313" key="3">
    <source>
        <dbReference type="Proteomes" id="UP000002217"/>
    </source>
</evidence>
<accession>C8W5S4</accession>
<dbReference type="STRING" id="485916.Dtox_3343"/>
<sequence>MSPEEKIKSLGLSVPPAPQPVAAYVPAVKSGSYIYTSGQLPLVAGELKYTGKIGQDLVLEEGYEAAKICALNCLAAVKSFTGSLDEIVQIIRLTGFVNSGRGFTGQPQVINGASELLAEIFGEKGRHARSAVGVSELPLNAAVELEMIVQIR</sequence>